<evidence type="ECO:0000256" key="4">
    <source>
        <dbReference type="ARBA" id="ARBA00022723"/>
    </source>
</evidence>
<dbReference type="RefSeq" id="WP_110572369.1">
    <property type="nucleotide sequence ID" value="NZ_PIPV01000001.1"/>
</dbReference>
<comment type="cofactor">
    <cofactor evidence="7">
        <name>heme</name>
        <dbReference type="ChEBI" id="CHEBI:30413"/>
    </cofactor>
    <text evidence="7">Binds 1 heme group per subunit.</text>
</comment>
<dbReference type="InterPro" id="IPR016339">
    <property type="entry name" value="Hemoglobin_trunc_I"/>
</dbReference>
<dbReference type="GO" id="GO:0019825">
    <property type="term" value="F:oxygen binding"/>
    <property type="evidence" value="ECO:0007669"/>
    <property type="project" value="InterPro"/>
</dbReference>
<sequence>MKTLVFAAALLLGSIMPSTAQAQSSALYQQLGERSGIETIVEEMLLGVADDERIAHYFADVDILRLHKLISEQVCNVSGGPCEYTGETMAVSHNNLGINNADFNALVEHLIAAMEQQEVPVSAQNELLALLAPMHRDIVE</sequence>
<keyword evidence="4 6" id="KW-0479">Metal-binding</keyword>
<feature type="binding site" description="proximal binding residue" evidence="7">
    <location>
        <position position="93"/>
    </location>
    <ligand>
        <name>heme</name>
        <dbReference type="ChEBI" id="CHEBI:30413"/>
    </ligand>
    <ligandPart>
        <name>Fe</name>
        <dbReference type="ChEBI" id="CHEBI:18248"/>
    </ligandPart>
</feature>
<dbReference type="Pfam" id="PF01152">
    <property type="entry name" value="Bac_globin"/>
    <property type="match status" value="1"/>
</dbReference>
<protein>
    <recommendedName>
        <fullName evidence="6">Group 1 truncated hemoglobin</fullName>
    </recommendedName>
</protein>
<keyword evidence="11" id="KW-1185">Reference proteome</keyword>
<organism evidence="10 11">
    <name type="scientific">Idiomarina fontislapidosi</name>
    <dbReference type="NCBI Taxonomy" id="263723"/>
    <lineage>
        <taxon>Bacteria</taxon>
        <taxon>Pseudomonadati</taxon>
        <taxon>Pseudomonadota</taxon>
        <taxon>Gammaproteobacteria</taxon>
        <taxon>Alteromonadales</taxon>
        <taxon>Idiomarinaceae</taxon>
        <taxon>Idiomarina</taxon>
    </lineage>
</organism>
<dbReference type="EMBL" id="PIPV01000001">
    <property type="protein sequence ID" value="RUO58248.1"/>
    <property type="molecule type" value="Genomic_DNA"/>
</dbReference>
<keyword evidence="5 6" id="KW-0408">Iron</keyword>
<dbReference type="GO" id="GO:0005344">
    <property type="term" value="F:oxygen carrier activity"/>
    <property type="evidence" value="ECO:0007669"/>
    <property type="project" value="UniProtKB-UniRule"/>
</dbReference>
<name>A0A432YB88_9GAMM</name>
<evidence type="ECO:0000256" key="5">
    <source>
        <dbReference type="ARBA" id="ARBA00023004"/>
    </source>
</evidence>
<evidence type="ECO:0000256" key="8">
    <source>
        <dbReference type="PIRSR" id="PIRSR601486-1"/>
    </source>
</evidence>
<dbReference type="SUPFAM" id="SSF46458">
    <property type="entry name" value="Globin-like"/>
    <property type="match status" value="1"/>
</dbReference>
<proteinExistence type="inferred from homology"/>
<evidence type="ECO:0000256" key="6">
    <source>
        <dbReference type="PIRNR" id="PIRNR002030"/>
    </source>
</evidence>
<feature type="signal peptide" evidence="9">
    <location>
        <begin position="1"/>
        <end position="22"/>
    </location>
</feature>
<dbReference type="PIRSF" id="PIRSF002030">
    <property type="entry name" value="Globin_Protozoa/Cyanobacteria"/>
    <property type="match status" value="1"/>
</dbReference>
<keyword evidence="6" id="KW-0561">Oxygen transport</keyword>
<comment type="caution">
    <text evidence="10">The sequence shown here is derived from an EMBL/GenBank/DDBJ whole genome shotgun (WGS) entry which is preliminary data.</text>
</comment>
<keyword evidence="9" id="KW-0732">Signal</keyword>
<feature type="binding site" description="distal binding residue" evidence="8">
    <location>
        <position position="93"/>
    </location>
    <ligand>
        <name>heme</name>
        <dbReference type="ChEBI" id="CHEBI:30413"/>
    </ligand>
    <ligandPart>
        <name>Fe</name>
        <dbReference type="ChEBI" id="CHEBI:18248"/>
    </ligandPart>
</feature>
<dbReference type="Gene3D" id="1.10.490.10">
    <property type="entry name" value="Globins"/>
    <property type="match status" value="1"/>
</dbReference>
<dbReference type="AlphaFoldDB" id="A0A432YB88"/>
<evidence type="ECO:0000313" key="11">
    <source>
        <dbReference type="Proteomes" id="UP000287330"/>
    </source>
</evidence>
<dbReference type="GO" id="GO:0020037">
    <property type="term" value="F:heme binding"/>
    <property type="evidence" value="ECO:0007669"/>
    <property type="project" value="InterPro"/>
</dbReference>
<dbReference type="CDD" id="cd00454">
    <property type="entry name" value="TrHb1_N"/>
    <property type="match status" value="1"/>
</dbReference>
<accession>A0A432YB88</accession>
<keyword evidence="2 6" id="KW-0813">Transport</keyword>
<dbReference type="OrthoDB" id="9795814at2"/>
<evidence type="ECO:0000256" key="3">
    <source>
        <dbReference type="ARBA" id="ARBA00022617"/>
    </source>
</evidence>
<feature type="chain" id="PRO_5019461179" description="Group 1 truncated hemoglobin" evidence="9">
    <location>
        <begin position="23"/>
        <end position="140"/>
    </location>
</feature>
<dbReference type="GO" id="GO:0046872">
    <property type="term" value="F:metal ion binding"/>
    <property type="evidence" value="ECO:0007669"/>
    <property type="project" value="UniProtKB-UniRule"/>
</dbReference>
<evidence type="ECO:0000256" key="9">
    <source>
        <dbReference type="SAM" id="SignalP"/>
    </source>
</evidence>
<evidence type="ECO:0000256" key="1">
    <source>
        <dbReference type="ARBA" id="ARBA00009660"/>
    </source>
</evidence>
<dbReference type="InterPro" id="IPR012292">
    <property type="entry name" value="Globin/Proto"/>
</dbReference>
<dbReference type="InterPro" id="IPR009050">
    <property type="entry name" value="Globin-like_sf"/>
</dbReference>
<evidence type="ECO:0000313" key="10">
    <source>
        <dbReference type="EMBL" id="RUO58248.1"/>
    </source>
</evidence>
<comment type="similarity">
    <text evidence="1 6">Belongs to the truncated hemoglobin family. Group I subfamily.</text>
</comment>
<dbReference type="InterPro" id="IPR001486">
    <property type="entry name" value="Hemoglobin_trunc"/>
</dbReference>
<evidence type="ECO:0000256" key="7">
    <source>
        <dbReference type="PIRSR" id="PIRSR002030-1"/>
    </source>
</evidence>
<gene>
    <name evidence="10" type="ORF">CWE25_01255</name>
</gene>
<reference evidence="11" key="1">
    <citation type="journal article" date="2018" name="Front. Microbiol.">
        <title>Genome-Based Analysis Reveals the Taxonomy and Diversity of the Family Idiomarinaceae.</title>
        <authorList>
            <person name="Liu Y."/>
            <person name="Lai Q."/>
            <person name="Shao Z."/>
        </authorList>
    </citation>
    <scope>NUCLEOTIDE SEQUENCE [LARGE SCALE GENOMIC DNA]</scope>
    <source>
        <strain evidence="11">F23</strain>
    </source>
</reference>
<evidence type="ECO:0000256" key="2">
    <source>
        <dbReference type="ARBA" id="ARBA00022448"/>
    </source>
</evidence>
<keyword evidence="3 6" id="KW-0349">Heme</keyword>
<dbReference type="Proteomes" id="UP000287330">
    <property type="component" value="Unassembled WGS sequence"/>
</dbReference>